<evidence type="ECO:0000256" key="8">
    <source>
        <dbReference type="PIRSR" id="PIRSR618044-2"/>
    </source>
</evidence>
<keyword evidence="3 14" id="KW-0378">Hydrolase</keyword>
<keyword evidence="2" id="KW-0732">Signal</keyword>
<keyword evidence="12" id="KW-1133">Transmembrane helix</keyword>
<evidence type="ECO:0000256" key="11">
    <source>
        <dbReference type="SAM" id="MobiDB-lite"/>
    </source>
</evidence>
<dbReference type="SUPFAM" id="SSF56601">
    <property type="entry name" value="beta-lactamase/transpeptidase-like"/>
    <property type="match status" value="1"/>
</dbReference>
<evidence type="ECO:0000256" key="4">
    <source>
        <dbReference type="ARBA" id="ARBA00022960"/>
    </source>
</evidence>
<dbReference type="Pfam" id="PF00768">
    <property type="entry name" value="Peptidase_S11"/>
    <property type="match status" value="1"/>
</dbReference>
<protein>
    <submittedName>
        <fullName evidence="14">Serine hydrolase</fullName>
    </submittedName>
</protein>
<evidence type="ECO:0000313" key="15">
    <source>
        <dbReference type="Proteomes" id="UP000886860"/>
    </source>
</evidence>
<evidence type="ECO:0000256" key="5">
    <source>
        <dbReference type="ARBA" id="ARBA00022984"/>
    </source>
</evidence>
<evidence type="ECO:0000256" key="6">
    <source>
        <dbReference type="ARBA" id="ARBA00023316"/>
    </source>
</evidence>
<evidence type="ECO:0000256" key="10">
    <source>
        <dbReference type="SAM" id="Coils"/>
    </source>
</evidence>
<keyword evidence="12" id="KW-0812">Transmembrane</keyword>
<evidence type="ECO:0000259" key="13">
    <source>
        <dbReference type="Pfam" id="PF00768"/>
    </source>
</evidence>
<evidence type="ECO:0000256" key="12">
    <source>
        <dbReference type="SAM" id="Phobius"/>
    </source>
</evidence>
<evidence type="ECO:0000256" key="1">
    <source>
        <dbReference type="ARBA" id="ARBA00007164"/>
    </source>
</evidence>
<evidence type="ECO:0000256" key="3">
    <source>
        <dbReference type="ARBA" id="ARBA00022801"/>
    </source>
</evidence>
<evidence type="ECO:0000313" key="14">
    <source>
        <dbReference type="EMBL" id="HIT41022.1"/>
    </source>
</evidence>
<feature type="coiled-coil region" evidence="10">
    <location>
        <begin position="477"/>
        <end position="504"/>
    </location>
</feature>
<keyword evidence="6" id="KW-0961">Cell wall biogenesis/degradation</keyword>
<comment type="caution">
    <text evidence="14">The sequence shown here is derived from an EMBL/GenBank/DDBJ whole genome shotgun (WGS) entry which is preliminary data.</text>
</comment>
<proteinExistence type="inferred from homology"/>
<dbReference type="GO" id="GO:0071555">
    <property type="term" value="P:cell wall organization"/>
    <property type="evidence" value="ECO:0007669"/>
    <property type="project" value="UniProtKB-KW"/>
</dbReference>
<dbReference type="PANTHER" id="PTHR21581:SF33">
    <property type="entry name" value="D-ALANYL-D-ALANINE CARBOXYPEPTIDASE DACB"/>
    <property type="match status" value="1"/>
</dbReference>
<feature type="region of interest" description="Disordered" evidence="11">
    <location>
        <begin position="375"/>
        <end position="450"/>
    </location>
</feature>
<dbReference type="PRINTS" id="PR00725">
    <property type="entry name" value="DADACBPTASE1"/>
</dbReference>
<comment type="similarity">
    <text evidence="1 9">Belongs to the peptidase S11 family.</text>
</comment>
<reference evidence="14" key="1">
    <citation type="submission" date="2020-10" db="EMBL/GenBank/DDBJ databases">
        <authorList>
            <person name="Gilroy R."/>
        </authorList>
    </citation>
    <scope>NUCLEOTIDE SEQUENCE</scope>
    <source>
        <strain evidence="14">CHK123-3438</strain>
    </source>
</reference>
<dbReference type="GO" id="GO:0006508">
    <property type="term" value="P:proteolysis"/>
    <property type="evidence" value="ECO:0007669"/>
    <property type="project" value="InterPro"/>
</dbReference>
<feature type="active site" description="Proton acceptor" evidence="7">
    <location>
        <position position="44"/>
    </location>
</feature>
<feature type="compositionally biased region" description="Polar residues" evidence="11">
    <location>
        <begin position="412"/>
        <end position="426"/>
    </location>
</feature>
<dbReference type="AlphaFoldDB" id="A0A9D1KG08"/>
<feature type="binding site" evidence="8">
    <location>
        <position position="216"/>
    </location>
    <ligand>
        <name>substrate</name>
    </ligand>
</feature>
<dbReference type="GO" id="GO:0008360">
    <property type="term" value="P:regulation of cell shape"/>
    <property type="evidence" value="ECO:0007669"/>
    <property type="project" value="UniProtKB-KW"/>
</dbReference>
<dbReference type="Proteomes" id="UP000886860">
    <property type="component" value="Unassembled WGS sequence"/>
</dbReference>
<keyword evidence="5" id="KW-0573">Peptidoglycan synthesis</keyword>
<feature type="active site" evidence="7">
    <location>
        <position position="99"/>
    </location>
</feature>
<name>A0A9D1KG08_9FIRM</name>
<feature type="transmembrane region" description="Helical" evidence="12">
    <location>
        <begin position="457"/>
        <end position="478"/>
    </location>
</feature>
<feature type="domain" description="Peptidase S11 D-alanyl-D-alanine carboxypeptidase A N-terminal" evidence="13">
    <location>
        <begin position="10"/>
        <end position="245"/>
    </location>
</feature>
<dbReference type="GO" id="GO:0009002">
    <property type="term" value="F:serine-type D-Ala-D-Ala carboxypeptidase activity"/>
    <property type="evidence" value="ECO:0007669"/>
    <property type="project" value="InterPro"/>
</dbReference>
<keyword evidence="4" id="KW-0133">Cell shape</keyword>
<organism evidence="14 15">
    <name type="scientific">Candidatus Caccovicinus merdipullorum</name>
    <dbReference type="NCBI Taxonomy" id="2840724"/>
    <lineage>
        <taxon>Bacteria</taxon>
        <taxon>Bacillati</taxon>
        <taxon>Bacillota</taxon>
        <taxon>Clostridia</taxon>
        <taxon>Eubacteriales</taxon>
        <taxon>Candidatus Caccovicinus</taxon>
    </lineage>
</organism>
<accession>A0A9D1KG08</accession>
<dbReference type="InterPro" id="IPR001967">
    <property type="entry name" value="Peptidase_S11_N"/>
</dbReference>
<evidence type="ECO:0000256" key="7">
    <source>
        <dbReference type="PIRSR" id="PIRSR618044-1"/>
    </source>
</evidence>
<sequence>MAEVSWPESTGIQADGGILMDADSGAVLYEKNADQAYYPASITKILTALVVIENCDLDDMVTFSYNAVYNVEAGSSNMGALDGDQLSVRDCLYGMMLASANEAANALAEHCAGSIEAFAEMMNEKAAELGCTGSHFANPSGLNDENHYTTARDMALITQAALANPTFVEIDSALYWKHAPIQRYPDPDDPGNTVYAHHAMLKKNDSRYYSGAFAGKTGYTSLAGNTLVTAAQRDDMTLICVILNGHQTHYQDTKTLLDYGFQNFKSAKVSDYDQSYQSIQNDMTIDGLTLSPISSLAIDGDCSITLPKTADFSDTDISLQFDPGTAAPEDAAAQIIYTCGGHTAGSAWLKVHQTAAASSLARAAATLAASEAVGIPEPTTKAAESLTEEADSQSGAGESGNSSSGNTESGDAKTSNTESGNESPGSGRSAAEPSPDMAEDPSENESTGGSSFSIPSVFWPAAAVTLILAALITAVILFKMHLEKKEAEERFQRLERRKKRLQDIGFTKEEFDRLVEERKHHRRS</sequence>
<reference evidence="14" key="2">
    <citation type="journal article" date="2021" name="PeerJ">
        <title>Extensive microbial diversity within the chicken gut microbiome revealed by metagenomics and culture.</title>
        <authorList>
            <person name="Gilroy R."/>
            <person name="Ravi A."/>
            <person name="Getino M."/>
            <person name="Pursley I."/>
            <person name="Horton D.L."/>
            <person name="Alikhan N.F."/>
            <person name="Baker D."/>
            <person name="Gharbi K."/>
            <person name="Hall N."/>
            <person name="Watson M."/>
            <person name="Adriaenssens E.M."/>
            <person name="Foster-Nyarko E."/>
            <person name="Jarju S."/>
            <person name="Secka A."/>
            <person name="Antonio M."/>
            <person name="Oren A."/>
            <person name="Chaudhuri R.R."/>
            <person name="La Ragione R."/>
            <person name="Hildebrand F."/>
            <person name="Pallen M.J."/>
        </authorList>
    </citation>
    <scope>NUCLEOTIDE SEQUENCE</scope>
    <source>
        <strain evidence="14">CHK123-3438</strain>
    </source>
</reference>
<keyword evidence="12" id="KW-0472">Membrane</keyword>
<gene>
    <name evidence="14" type="ORF">IAB60_02795</name>
</gene>
<feature type="compositionally biased region" description="Low complexity" evidence="11">
    <location>
        <begin position="392"/>
        <end position="409"/>
    </location>
</feature>
<evidence type="ECO:0000256" key="9">
    <source>
        <dbReference type="RuleBase" id="RU004016"/>
    </source>
</evidence>
<dbReference type="PANTHER" id="PTHR21581">
    <property type="entry name" value="D-ALANYL-D-ALANINE CARBOXYPEPTIDASE"/>
    <property type="match status" value="1"/>
</dbReference>
<dbReference type="Gene3D" id="3.40.710.10">
    <property type="entry name" value="DD-peptidase/beta-lactamase superfamily"/>
    <property type="match status" value="1"/>
</dbReference>
<dbReference type="GO" id="GO:0009252">
    <property type="term" value="P:peptidoglycan biosynthetic process"/>
    <property type="evidence" value="ECO:0007669"/>
    <property type="project" value="UniProtKB-KW"/>
</dbReference>
<dbReference type="InterPro" id="IPR012338">
    <property type="entry name" value="Beta-lactam/transpept-like"/>
</dbReference>
<evidence type="ECO:0000256" key="2">
    <source>
        <dbReference type="ARBA" id="ARBA00022729"/>
    </source>
</evidence>
<feature type="active site" description="Acyl-ester intermediate" evidence="7">
    <location>
        <position position="41"/>
    </location>
</feature>
<dbReference type="EMBL" id="DVKS01000048">
    <property type="protein sequence ID" value="HIT41022.1"/>
    <property type="molecule type" value="Genomic_DNA"/>
</dbReference>
<keyword evidence="10" id="KW-0175">Coiled coil</keyword>
<dbReference type="InterPro" id="IPR018044">
    <property type="entry name" value="Peptidase_S11"/>
</dbReference>